<organism evidence="2 3">
    <name type="scientific">Candidatus Magnetominusculus xianensis</name>
    <dbReference type="NCBI Taxonomy" id="1748249"/>
    <lineage>
        <taxon>Bacteria</taxon>
        <taxon>Pseudomonadati</taxon>
        <taxon>Nitrospirota</taxon>
        <taxon>Nitrospiria</taxon>
        <taxon>Nitrospirales</taxon>
        <taxon>Nitrospiraceae</taxon>
        <taxon>Candidatus Magnetominusculus</taxon>
    </lineage>
</organism>
<dbReference type="InterPro" id="IPR050744">
    <property type="entry name" value="AI-2_Isomerase_LsrG"/>
</dbReference>
<dbReference type="SUPFAM" id="SSF54909">
    <property type="entry name" value="Dimeric alpha+beta barrel"/>
    <property type="match status" value="1"/>
</dbReference>
<dbReference type="InterPro" id="IPR011008">
    <property type="entry name" value="Dimeric_a/b-barrel"/>
</dbReference>
<dbReference type="EC" id="1.-.-.-" evidence="2"/>
<protein>
    <submittedName>
        <fullName evidence="2">Antibiotic biosynthesis monooxygenase</fullName>
        <ecNumber evidence="2">1.-.-.-</ecNumber>
    </submittedName>
</protein>
<dbReference type="RefSeq" id="WP_085053814.1">
    <property type="nucleotide sequence ID" value="NZ_LNQR01000129.1"/>
</dbReference>
<dbReference type="InterPro" id="IPR007138">
    <property type="entry name" value="ABM_dom"/>
</dbReference>
<dbReference type="PANTHER" id="PTHR33336">
    <property type="entry name" value="QUINOL MONOOXYGENASE YGIN-RELATED"/>
    <property type="match status" value="1"/>
</dbReference>
<proteinExistence type="predicted"/>
<evidence type="ECO:0000313" key="3">
    <source>
        <dbReference type="Proteomes" id="UP000060487"/>
    </source>
</evidence>
<comment type="caution">
    <text evidence="2">The sequence shown here is derived from an EMBL/GenBank/DDBJ whole genome shotgun (WGS) entry which is preliminary data.</text>
</comment>
<keyword evidence="3" id="KW-1185">Reference proteome</keyword>
<feature type="domain" description="ABM" evidence="1">
    <location>
        <begin position="6"/>
        <end position="94"/>
    </location>
</feature>
<keyword evidence="2" id="KW-0503">Monooxygenase</keyword>
<dbReference type="EMBL" id="LNQR01000129">
    <property type="protein sequence ID" value="KWT75613.1"/>
    <property type="molecule type" value="Genomic_DNA"/>
</dbReference>
<name>A0ABR5SAZ0_9BACT</name>
<accession>A0ABR5SAZ0</accession>
<dbReference type="GO" id="GO:0004497">
    <property type="term" value="F:monooxygenase activity"/>
    <property type="evidence" value="ECO:0007669"/>
    <property type="project" value="UniProtKB-KW"/>
</dbReference>
<dbReference type="PROSITE" id="PS51725">
    <property type="entry name" value="ABM"/>
    <property type="match status" value="1"/>
</dbReference>
<evidence type="ECO:0000313" key="2">
    <source>
        <dbReference type="EMBL" id="KWT75613.1"/>
    </source>
</evidence>
<sequence length="99" mass="11548">MESGTITVMALIKAKEGMEDIVKQELLSLVEHTRKESGCLSYDLHQSTEITSYFMFYETWVNNEALDKHMAMPYIQRLIEKSTEIFADPIQVTLWRKES</sequence>
<evidence type="ECO:0000259" key="1">
    <source>
        <dbReference type="PROSITE" id="PS51725"/>
    </source>
</evidence>
<dbReference type="Pfam" id="PF03992">
    <property type="entry name" value="ABM"/>
    <property type="match status" value="1"/>
</dbReference>
<keyword evidence="2" id="KW-0560">Oxidoreductase</keyword>
<dbReference type="Gene3D" id="3.30.70.100">
    <property type="match status" value="1"/>
</dbReference>
<dbReference type="PANTHER" id="PTHR33336:SF3">
    <property type="entry name" value="ABM DOMAIN-CONTAINING PROTEIN"/>
    <property type="match status" value="1"/>
</dbReference>
<reference evidence="2 3" key="1">
    <citation type="submission" date="2015-11" db="EMBL/GenBank/DDBJ databases">
        <authorList>
            <person name="Lin W."/>
        </authorList>
    </citation>
    <scope>NUCLEOTIDE SEQUENCE [LARGE SCALE GENOMIC DNA]</scope>
    <source>
        <strain evidence="2 3">HCH-1</strain>
    </source>
</reference>
<dbReference type="Proteomes" id="UP000060487">
    <property type="component" value="Unassembled WGS sequence"/>
</dbReference>
<gene>
    <name evidence="2" type="ORF">ASN18_3213</name>
</gene>